<evidence type="ECO:0000313" key="3">
    <source>
        <dbReference type="EMBL" id="MBA2894164.1"/>
    </source>
</evidence>
<reference evidence="3 4" key="1">
    <citation type="submission" date="2020-07" db="EMBL/GenBank/DDBJ databases">
        <title>Genomic Encyclopedia of Type Strains, Phase IV (KMG-IV): sequencing the most valuable type-strain genomes for metagenomic binning, comparative biology and taxonomic classification.</title>
        <authorList>
            <person name="Goeker M."/>
        </authorList>
    </citation>
    <scope>NUCLEOTIDE SEQUENCE [LARGE SCALE GENOMIC DNA]</scope>
    <source>
        <strain evidence="3 4">DSM 45533</strain>
    </source>
</reference>
<accession>A0A7W0CN88</accession>
<organism evidence="3 4">
    <name type="scientific">Nonomuraea soli</name>
    <dbReference type="NCBI Taxonomy" id="1032476"/>
    <lineage>
        <taxon>Bacteria</taxon>
        <taxon>Bacillati</taxon>
        <taxon>Actinomycetota</taxon>
        <taxon>Actinomycetes</taxon>
        <taxon>Streptosporangiales</taxon>
        <taxon>Streptosporangiaceae</taxon>
        <taxon>Nonomuraea</taxon>
    </lineage>
</organism>
<comment type="caution">
    <text evidence="3">The sequence shown here is derived from an EMBL/GenBank/DDBJ whole genome shotgun (WGS) entry which is preliminary data.</text>
</comment>
<dbReference type="Gene3D" id="3.40.190.10">
    <property type="entry name" value="Periplasmic binding protein-like II"/>
    <property type="match status" value="1"/>
</dbReference>
<dbReference type="SUPFAM" id="SSF53850">
    <property type="entry name" value="Periplasmic binding protein-like II"/>
    <property type="match status" value="1"/>
</dbReference>
<feature type="chain" id="PRO_5038382495" evidence="1">
    <location>
        <begin position="20"/>
        <end position="308"/>
    </location>
</feature>
<dbReference type="Pfam" id="PF04069">
    <property type="entry name" value="OpuAC"/>
    <property type="match status" value="1"/>
</dbReference>
<evidence type="ECO:0000256" key="1">
    <source>
        <dbReference type="SAM" id="SignalP"/>
    </source>
</evidence>
<dbReference type="Gene3D" id="3.40.190.120">
    <property type="entry name" value="Osmoprotection protein (prox), domain 2"/>
    <property type="match status" value="1"/>
</dbReference>
<feature type="signal peptide" evidence="1">
    <location>
        <begin position="1"/>
        <end position="19"/>
    </location>
</feature>
<sequence>MRRIFGTAAVILTAALALTACGSGDPLATSSASPEPAGSGSASAAAGKVVVGSANFPENVLLASIYAQALKAKGVEVEEKPNIGSREAIYKLIESGQLSVLPEYNGGLLFFVDKAATATSTDDVNAALKEKLPATLEILDSAAAQDSDSLTVTQETATKFNLKTIEDLAKVSKDFAVGGPPEFKERREQQFKDVYGLEFKEWKPTGDTTADAIKDDTVQVGNVFTTDPKILINKMVSLQDTKSVFAAQNITPLVNKAAVNDTVKATLNEISAKLTTEQLVELMKKVAVDKEDAATVAKGWLTANGLAS</sequence>
<keyword evidence="4" id="KW-1185">Reference proteome</keyword>
<dbReference type="Proteomes" id="UP000530928">
    <property type="component" value="Unassembled WGS sequence"/>
</dbReference>
<protein>
    <submittedName>
        <fullName evidence="3">Osmoprotectant transport system substrate-binding protein</fullName>
    </submittedName>
</protein>
<dbReference type="AlphaFoldDB" id="A0A7W0CN88"/>
<dbReference type="PROSITE" id="PS51257">
    <property type="entry name" value="PROKAR_LIPOPROTEIN"/>
    <property type="match status" value="1"/>
</dbReference>
<keyword evidence="1" id="KW-0732">Signal</keyword>
<gene>
    <name evidence="3" type="ORF">HNR30_005525</name>
</gene>
<name>A0A7W0CN88_9ACTN</name>
<dbReference type="EMBL" id="JACDUR010000005">
    <property type="protein sequence ID" value="MBA2894164.1"/>
    <property type="molecule type" value="Genomic_DNA"/>
</dbReference>
<dbReference type="GO" id="GO:0043190">
    <property type="term" value="C:ATP-binding cassette (ABC) transporter complex"/>
    <property type="evidence" value="ECO:0007669"/>
    <property type="project" value="InterPro"/>
</dbReference>
<evidence type="ECO:0000259" key="2">
    <source>
        <dbReference type="Pfam" id="PF04069"/>
    </source>
</evidence>
<feature type="domain" description="ABC-type glycine betaine transport system substrate-binding" evidence="2">
    <location>
        <begin position="48"/>
        <end position="302"/>
    </location>
</feature>
<proteinExistence type="predicted"/>
<evidence type="ECO:0000313" key="4">
    <source>
        <dbReference type="Proteomes" id="UP000530928"/>
    </source>
</evidence>
<dbReference type="RefSeq" id="WP_181612884.1">
    <property type="nucleotide sequence ID" value="NZ_BAABAM010000005.1"/>
</dbReference>
<dbReference type="InterPro" id="IPR007210">
    <property type="entry name" value="ABC_Gly_betaine_transp_sub-bd"/>
</dbReference>
<dbReference type="GO" id="GO:0022857">
    <property type="term" value="F:transmembrane transporter activity"/>
    <property type="evidence" value="ECO:0007669"/>
    <property type="project" value="InterPro"/>
</dbReference>
<dbReference type="CDD" id="cd13606">
    <property type="entry name" value="PBP2_ProX_like"/>
    <property type="match status" value="1"/>
</dbReference>